<protein>
    <submittedName>
        <fullName evidence="1">Uncharacterized protein</fullName>
    </submittedName>
</protein>
<keyword evidence="2" id="KW-1185">Reference proteome</keyword>
<gene>
    <name evidence="1" type="ORF">JOC95_000347</name>
</gene>
<evidence type="ECO:0000313" key="1">
    <source>
        <dbReference type="EMBL" id="MBM7618505.1"/>
    </source>
</evidence>
<organism evidence="1 2">
    <name type="scientific">Sutcliffiella tianshenii</name>
    <dbReference type="NCBI Taxonomy" id="1463404"/>
    <lineage>
        <taxon>Bacteria</taxon>
        <taxon>Bacillati</taxon>
        <taxon>Bacillota</taxon>
        <taxon>Bacilli</taxon>
        <taxon>Bacillales</taxon>
        <taxon>Bacillaceae</taxon>
        <taxon>Sutcliffiella</taxon>
    </lineage>
</organism>
<dbReference type="Proteomes" id="UP000737402">
    <property type="component" value="Unassembled WGS sequence"/>
</dbReference>
<name>A0ABS2NV17_9BACI</name>
<accession>A0ABS2NV17</accession>
<evidence type="ECO:0000313" key="2">
    <source>
        <dbReference type="Proteomes" id="UP000737402"/>
    </source>
</evidence>
<comment type="caution">
    <text evidence="1">The sequence shown here is derived from an EMBL/GenBank/DDBJ whole genome shotgun (WGS) entry which is preliminary data.</text>
</comment>
<dbReference type="EMBL" id="JAFBED010000001">
    <property type="protein sequence ID" value="MBM7618505.1"/>
    <property type="molecule type" value="Genomic_DNA"/>
</dbReference>
<sequence>MSPFLGICQMRMRVERIVENKEEIFGGAFL</sequence>
<proteinExistence type="predicted"/>
<reference evidence="1 2" key="1">
    <citation type="submission" date="2021-01" db="EMBL/GenBank/DDBJ databases">
        <title>Genomic Encyclopedia of Type Strains, Phase IV (KMG-IV): sequencing the most valuable type-strain genomes for metagenomic binning, comparative biology and taxonomic classification.</title>
        <authorList>
            <person name="Goeker M."/>
        </authorList>
    </citation>
    <scope>NUCLEOTIDE SEQUENCE [LARGE SCALE GENOMIC DNA]</scope>
    <source>
        <strain evidence="1 2">DSM 25879</strain>
    </source>
</reference>